<dbReference type="Proteomes" id="UP000256645">
    <property type="component" value="Unassembled WGS sequence"/>
</dbReference>
<keyword evidence="6" id="KW-0498">Mitosis</keyword>
<evidence type="ECO:0000256" key="1">
    <source>
        <dbReference type="ARBA" id="ARBA00004245"/>
    </source>
</evidence>
<feature type="region of interest" description="Disordered" evidence="10">
    <location>
        <begin position="120"/>
        <end position="164"/>
    </location>
</feature>
<dbReference type="SUPFAM" id="SSF140612">
    <property type="entry name" value="EB1 dimerisation domain-like"/>
    <property type="match status" value="1"/>
</dbReference>
<dbReference type="PROSITE" id="PS51230">
    <property type="entry name" value="EB1_C"/>
    <property type="match status" value="1"/>
</dbReference>
<name>A0A3D8SEM0_9HELO</name>
<accession>A0A3D8SEM0</accession>
<dbReference type="Pfam" id="PF03271">
    <property type="entry name" value="EB1"/>
    <property type="match status" value="1"/>
</dbReference>
<evidence type="ECO:0000256" key="2">
    <source>
        <dbReference type="ARBA" id="ARBA00010729"/>
    </source>
</evidence>
<comment type="caution">
    <text evidence="13">The sequence shown here is derived from an EMBL/GenBank/DDBJ whole genome shotgun (WGS) entry which is preliminary data.</text>
</comment>
<dbReference type="GO" id="GO:0051233">
    <property type="term" value="C:spindle midzone"/>
    <property type="evidence" value="ECO:0007669"/>
    <property type="project" value="UniProtKB-ARBA"/>
</dbReference>
<dbReference type="GO" id="GO:0051301">
    <property type="term" value="P:cell division"/>
    <property type="evidence" value="ECO:0007669"/>
    <property type="project" value="UniProtKB-KW"/>
</dbReference>
<dbReference type="FunFam" id="1.20.5.1430:FF:000005">
    <property type="entry name" value="Eb1, isoform E"/>
    <property type="match status" value="1"/>
</dbReference>
<feature type="domain" description="Calponin-homology (CH)" evidence="11">
    <location>
        <begin position="9"/>
        <end position="110"/>
    </location>
</feature>
<evidence type="ECO:0000256" key="3">
    <source>
        <dbReference type="ARBA" id="ARBA00022490"/>
    </source>
</evidence>
<dbReference type="PROSITE" id="PS50021">
    <property type="entry name" value="CH"/>
    <property type="match status" value="1"/>
</dbReference>
<dbReference type="PANTHER" id="PTHR10623">
    <property type="entry name" value="MICROTUBULE-ASSOCIATED PROTEIN RP/EB FAMILY MEMBER"/>
    <property type="match status" value="1"/>
</dbReference>
<dbReference type="Gene3D" id="1.20.5.1430">
    <property type="match status" value="1"/>
</dbReference>
<feature type="domain" description="EB1 C-terminal" evidence="12">
    <location>
        <begin position="156"/>
        <end position="233"/>
    </location>
</feature>
<evidence type="ECO:0000259" key="11">
    <source>
        <dbReference type="PROSITE" id="PS50021"/>
    </source>
</evidence>
<keyword evidence="8" id="KW-0131">Cell cycle</keyword>
<evidence type="ECO:0000256" key="8">
    <source>
        <dbReference type="ARBA" id="ARBA00023306"/>
    </source>
</evidence>
<dbReference type="GO" id="GO:0030473">
    <property type="term" value="P:nuclear migration along microtubule"/>
    <property type="evidence" value="ECO:0007669"/>
    <property type="project" value="UniProtKB-ARBA"/>
</dbReference>
<keyword evidence="5 9" id="KW-0493">Microtubule</keyword>
<dbReference type="Gene3D" id="1.10.418.10">
    <property type="entry name" value="Calponin-like domain"/>
    <property type="match status" value="1"/>
</dbReference>
<feature type="compositionally biased region" description="Low complexity" evidence="10">
    <location>
        <begin position="127"/>
        <end position="156"/>
    </location>
</feature>
<evidence type="ECO:0000313" key="14">
    <source>
        <dbReference type="Proteomes" id="UP000256645"/>
    </source>
</evidence>
<evidence type="ECO:0000256" key="5">
    <source>
        <dbReference type="ARBA" id="ARBA00022701"/>
    </source>
</evidence>
<dbReference type="GO" id="GO:0035372">
    <property type="term" value="P:protein localization to microtubule"/>
    <property type="evidence" value="ECO:0007669"/>
    <property type="project" value="UniProtKB-ARBA"/>
</dbReference>
<dbReference type="InterPro" id="IPR027328">
    <property type="entry name" value="MAPRE"/>
</dbReference>
<evidence type="ECO:0000256" key="4">
    <source>
        <dbReference type="ARBA" id="ARBA00022618"/>
    </source>
</evidence>
<evidence type="ECO:0000256" key="10">
    <source>
        <dbReference type="SAM" id="MobiDB-lite"/>
    </source>
</evidence>
<dbReference type="InterPro" id="IPR036872">
    <property type="entry name" value="CH_dom_sf"/>
</dbReference>
<dbReference type="GO" id="GO:0035371">
    <property type="term" value="C:microtubule plus-end"/>
    <property type="evidence" value="ECO:0007669"/>
    <property type="project" value="UniProtKB-ARBA"/>
</dbReference>
<dbReference type="OrthoDB" id="2119228at2759"/>
<dbReference type="FunFam" id="1.10.418.10:FF:000028">
    <property type="entry name" value="RP/EB family microtubule-associated protein"/>
    <property type="match status" value="1"/>
</dbReference>
<dbReference type="SUPFAM" id="SSF47576">
    <property type="entry name" value="Calponin-homology domain, CH-domain"/>
    <property type="match status" value="1"/>
</dbReference>
<dbReference type="STRING" id="1849047.A0A3D8SEM0"/>
<organism evidence="13 14">
    <name type="scientific">Coleophoma cylindrospora</name>
    <dbReference type="NCBI Taxonomy" id="1849047"/>
    <lineage>
        <taxon>Eukaryota</taxon>
        <taxon>Fungi</taxon>
        <taxon>Dikarya</taxon>
        <taxon>Ascomycota</taxon>
        <taxon>Pezizomycotina</taxon>
        <taxon>Leotiomycetes</taxon>
        <taxon>Helotiales</taxon>
        <taxon>Dermateaceae</taxon>
        <taxon>Coleophoma</taxon>
    </lineage>
</organism>
<dbReference type="InterPro" id="IPR001715">
    <property type="entry name" value="CH_dom"/>
</dbReference>
<dbReference type="GO" id="GO:0051010">
    <property type="term" value="F:microtubule plus-end binding"/>
    <property type="evidence" value="ECO:0007669"/>
    <property type="project" value="UniProtKB-ARBA"/>
</dbReference>
<comment type="subcellular location">
    <subcellularLocation>
        <location evidence="1">Cytoplasm</location>
        <location evidence="1">Cytoskeleton</location>
    </subcellularLocation>
</comment>
<keyword evidence="3" id="KW-0963">Cytoplasm</keyword>
<evidence type="ECO:0000256" key="7">
    <source>
        <dbReference type="ARBA" id="ARBA00023212"/>
    </source>
</evidence>
<dbReference type="InterPro" id="IPR036133">
    <property type="entry name" value="EB1_C_sf"/>
</dbReference>
<comment type="similarity">
    <text evidence="2">Belongs to the MAPRE family.</text>
</comment>
<gene>
    <name evidence="13" type="ORF">BP6252_02144</name>
</gene>
<dbReference type="AlphaFoldDB" id="A0A3D8SEM0"/>
<dbReference type="InterPro" id="IPR004953">
    <property type="entry name" value="EB1_C"/>
</dbReference>
<protein>
    <submittedName>
        <fullName evidence="13">Microtuble-associated protein EB1</fullName>
    </submittedName>
</protein>
<evidence type="ECO:0000256" key="6">
    <source>
        <dbReference type="ARBA" id="ARBA00022776"/>
    </source>
</evidence>
<keyword evidence="14" id="KW-1185">Reference proteome</keyword>
<keyword evidence="7" id="KW-0206">Cytoskeleton</keyword>
<reference evidence="13 14" key="1">
    <citation type="journal article" date="2018" name="IMA Fungus">
        <title>IMA Genome-F 9: Draft genome sequence of Annulohypoxylon stygium, Aspergillus mulundensis, Berkeleyomyces basicola (syn. Thielaviopsis basicola), Ceratocystis smalleyi, two Cercospora beticola strains, Coleophoma cylindrospora, Fusarium fracticaudum, Phialophora cf. hyalina, and Morchella septimelata.</title>
        <authorList>
            <person name="Wingfield B.D."/>
            <person name="Bills G.F."/>
            <person name="Dong Y."/>
            <person name="Huang W."/>
            <person name="Nel W.J."/>
            <person name="Swalarsk-Parry B.S."/>
            <person name="Vaghefi N."/>
            <person name="Wilken P.M."/>
            <person name="An Z."/>
            <person name="de Beer Z.W."/>
            <person name="De Vos L."/>
            <person name="Chen L."/>
            <person name="Duong T.A."/>
            <person name="Gao Y."/>
            <person name="Hammerbacher A."/>
            <person name="Kikkert J.R."/>
            <person name="Li Y."/>
            <person name="Li H."/>
            <person name="Li K."/>
            <person name="Li Q."/>
            <person name="Liu X."/>
            <person name="Ma X."/>
            <person name="Naidoo K."/>
            <person name="Pethybridge S.J."/>
            <person name="Sun J."/>
            <person name="Steenkamp E.T."/>
            <person name="van der Nest M.A."/>
            <person name="van Wyk S."/>
            <person name="Wingfield M.J."/>
            <person name="Xiong C."/>
            <person name="Yue Q."/>
            <person name="Zhang X."/>
        </authorList>
    </citation>
    <scope>NUCLEOTIDE SEQUENCE [LARGE SCALE GENOMIC DNA]</scope>
    <source>
        <strain evidence="13 14">BP6252</strain>
    </source>
</reference>
<dbReference type="GO" id="GO:0072686">
    <property type="term" value="C:mitotic spindle"/>
    <property type="evidence" value="ECO:0007669"/>
    <property type="project" value="UniProtKB-ARBA"/>
</dbReference>
<evidence type="ECO:0000313" key="13">
    <source>
        <dbReference type="EMBL" id="RDW84554.1"/>
    </source>
</evidence>
<keyword evidence="4" id="KW-0132">Cell division</keyword>
<evidence type="ECO:0000256" key="9">
    <source>
        <dbReference type="PROSITE-ProRule" id="PRU00576"/>
    </source>
</evidence>
<proteinExistence type="inferred from homology"/>
<dbReference type="EMBL" id="PDLM01000002">
    <property type="protein sequence ID" value="RDW84554.1"/>
    <property type="molecule type" value="Genomic_DNA"/>
</dbReference>
<sequence length="245" mass="27441">MGESSLPPAFCRQELVAWLNNLLQLNITKVEQCGTGAALCQVFDSIFLDVPMARVKFNVNTEYAYLQNFKILQSCFVRHQIDRTINVEQLIKCKMQDNLDFLQFTKRFWDQHYPGGDYDAVGRRKGSGAPPAATSTSRASAPRRGTTPTTGGARVAKIGGGPGTAALQQENNTLKETVTGLERERDFYFSKLRDIELLIQQAVEEDPEIEKQEDGLIKHIQTILYSTEDGFEIPAEAEGLEEETF</sequence>
<evidence type="ECO:0000259" key="12">
    <source>
        <dbReference type="PROSITE" id="PS51230"/>
    </source>
</evidence>